<reference evidence="10" key="3">
    <citation type="submission" date="2021-05" db="UniProtKB">
        <authorList>
            <consortium name="EnsemblPlants"/>
        </authorList>
    </citation>
    <scope>IDENTIFICATION</scope>
    <source>
        <strain evidence="10">cv. B73</strain>
    </source>
</reference>
<dbReference type="EnsemblPlants" id="Zm00001eb093480_T001">
    <property type="protein sequence ID" value="Zm00001eb093480_P001"/>
    <property type="gene ID" value="Zm00001eb093480"/>
</dbReference>
<dbReference type="KEGG" id="zma:103647123"/>
<name>A0A1D6EIM0_MAIZE</name>
<feature type="compositionally biased region" description="Basic and acidic residues" evidence="7">
    <location>
        <begin position="11"/>
        <end position="21"/>
    </location>
</feature>
<dbReference type="SUPFAM" id="SSF57716">
    <property type="entry name" value="Glucocorticoid receptor-like (DNA-binding domain)"/>
    <property type="match status" value="1"/>
</dbReference>
<dbReference type="GO" id="GO:0008270">
    <property type="term" value="F:zinc ion binding"/>
    <property type="evidence" value="ECO:0007669"/>
    <property type="project" value="UniProtKB-KW"/>
</dbReference>
<dbReference type="eggNOG" id="KOG1601">
    <property type="taxonomic scope" value="Eukaryota"/>
</dbReference>
<keyword evidence="11" id="KW-1185">Reference proteome</keyword>
<dbReference type="InterPro" id="IPR013088">
    <property type="entry name" value="Znf_NHR/GATA"/>
</dbReference>
<accession>A0A1D6EIM0</accession>
<proteinExistence type="inferred from homology"/>
<dbReference type="PROSITE" id="PS50114">
    <property type="entry name" value="GATA_ZN_FINGER_2"/>
    <property type="match status" value="1"/>
</dbReference>
<evidence type="ECO:0000256" key="6">
    <source>
        <dbReference type="PROSITE-ProRule" id="PRU00094"/>
    </source>
</evidence>
<dbReference type="OrthoDB" id="2162994at2759"/>
<keyword evidence="4" id="KW-0862">Zinc</keyword>
<dbReference type="Pfam" id="PF00320">
    <property type="entry name" value="GATA"/>
    <property type="match status" value="1"/>
</dbReference>
<feature type="compositionally biased region" description="Low complexity" evidence="7">
    <location>
        <begin position="297"/>
        <end position="306"/>
    </location>
</feature>
<feature type="compositionally biased region" description="Low complexity" evidence="7">
    <location>
        <begin position="316"/>
        <end position="332"/>
    </location>
</feature>
<dbReference type="PROSITE" id="PS00344">
    <property type="entry name" value="GATA_ZN_FINGER_1"/>
    <property type="match status" value="1"/>
</dbReference>
<dbReference type="AlphaFoldDB" id="A0A1D6EIM0"/>
<evidence type="ECO:0000256" key="4">
    <source>
        <dbReference type="ARBA" id="ARBA00022833"/>
    </source>
</evidence>
<dbReference type="GO" id="GO:0000976">
    <property type="term" value="F:transcription cis-regulatory region binding"/>
    <property type="evidence" value="ECO:0000318"/>
    <property type="project" value="GO_Central"/>
</dbReference>
<feature type="region of interest" description="Disordered" evidence="7">
    <location>
        <begin position="65"/>
        <end position="91"/>
    </location>
</feature>
<evidence type="ECO:0000259" key="8">
    <source>
        <dbReference type="PROSITE" id="PS50114"/>
    </source>
</evidence>
<evidence type="ECO:0000256" key="3">
    <source>
        <dbReference type="ARBA" id="ARBA00022771"/>
    </source>
</evidence>
<comment type="similarity">
    <text evidence="1">Belongs to the type IV zinc-finger family. Class A subfamily.</text>
</comment>
<evidence type="ECO:0000313" key="10">
    <source>
        <dbReference type="EnsemblPlants" id="Zm00001eb093480_P001"/>
    </source>
</evidence>
<dbReference type="GO" id="GO:0030154">
    <property type="term" value="P:cell differentiation"/>
    <property type="evidence" value="ECO:0000318"/>
    <property type="project" value="GO_Central"/>
</dbReference>
<reference evidence="10" key="2">
    <citation type="submission" date="2019-07" db="EMBL/GenBank/DDBJ databases">
        <authorList>
            <person name="Seetharam A."/>
            <person name="Woodhouse M."/>
            <person name="Cannon E."/>
        </authorList>
    </citation>
    <scope>NUCLEOTIDE SEQUENCE [LARGE SCALE GENOMIC DNA]</scope>
    <source>
        <strain evidence="10">cv. B73</strain>
    </source>
</reference>
<protein>
    <submittedName>
        <fullName evidence="9">GATA transcription factor 14</fullName>
    </submittedName>
</protein>
<dbReference type="RefSeq" id="XP_008669904.1">
    <property type="nucleotide sequence ID" value="XM_008671682.1"/>
</dbReference>
<keyword evidence="2" id="KW-0479">Metal-binding</keyword>
<dbReference type="ExpressionAtlas" id="A0A1D6EIM0">
    <property type="expression patterns" value="baseline"/>
</dbReference>
<dbReference type="GO" id="GO:0006357">
    <property type="term" value="P:regulation of transcription by RNA polymerase II"/>
    <property type="evidence" value="ECO:0000318"/>
    <property type="project" value="GO_Central"/>
</dbReference>
<feature type="domain" description="GATA-type" evidence="8">
    <location>
        <begin position="367"/>
        <end position="405"/>
    </location>
</feature>
<dbReference type="Proteomes" id="UP000007305">
    <property type="component" value="Chromosome 2"/>
</dbReference>
<feature type="region of interest" description="Disordered" evidence="7">
    <location>
        <begin position="129"/>
        <end position="157"/>
    </location>
</feature>
<dbReference type="InterPro" id="IPR051140">
    <property type="entry name" value="GATA_TF"/>
</dbReference>
<keyword evidence="5" id="KW-0010">Activator</keyword>
<evidence type="ECO:0000256" key="2">
    <source>
        <dbReference type="ARBA" id="ARBA00022723"/>
    </source>
</evidence>
<dbReference type="Gene3D" id="3.30.50.10">
    <property type="entry name" value="Erythroid Transcription Factor GATA-1, subunit A"/>
    <property type="match status" value="1"/>
</dbReference>
<gene>
    <name evidence="10" type="primary">LOC103647123</name>
    <name evidence="9" type="ORF">ZEAMMB73_Zm00001d005005</name>
</gene>
<evidence type="ECO:0000313" key="9">
    <source>
        <dbReference type="EMBL" id="ONM19952.1"/>
    </source>
</evidence>
<dbReference type="EMBL" id="CM007648">
    <property type="protein sequence ID" value="ONM19952.1"/>
    <property type="molecule type" value="Genomic_DNA"/>
</dbReference>
<dbReference type="GO" id="GO:0005634">
    <property type="term" value="C:nucleus"/>
    <property type="evidence" value="ECO:0000318"/>
    <property type="project" value="GO_Central"/>
</dbReference>
<dbReference type="OMA" id="PDTPQWR"/>
<evidence type="ECO:0000256" key="5">
    <source>
        <dbReference type="ARBA" id="ARBA00023159"/>
    </source>
</evidence>
<dbReference type="SMART" id="SM00401">
    <property type="entry name" value="ZnF_GATA"/>
    <property type="match status" value="1"/>
</dbReference>
<dbReference type="GeneID" id="103647123"/>
<dbReference type="Gramene" id="Zm00001eb093480_T001">
    <property type="protein sequence ID" value="Zm00001eb093480_P001"/>
    <property type="gene ID" value="Zm00001eb093480"/>
</dbReference>
<evidence type="ECO:0000256" key="1">
    <source>
        <dbReference type="ARBA" id="ARBA00005694"/>
    </source>
</evidence>
<feature type="region of interest" description="Disordered" evidence="7">
    <location>
        <begin position="1"/>
        <end position="23"/>
    </location>
</feature>
<dbReference type="PANTHER" id="PTHR45658:SF108">
    <property type="entry name" value="GATA ZINC FINGER FAMILY PROTEIN"/>
    <property type="match status" value="1"/>
</dbReference>
<evidence type="ECO:0000313" key="11">
    <source>
        <dbReference type="Proteomes" id="UP000007305"/>
    </source>
</evidence>
<dbReference type="InterPro" id="IPR000679">
    <property type="entry name" value="Znf_GATA"/>
</dbReference>
<dbReference type="PANTHER" id="PTHR45658">
    <property type="entry name" value="GATA TRANSCRIPTION FACTOR"/>
    <property type="match status" value="1"/>
</dbReference>
<dbReference type="PaxDb" id="4577-GRMZM2G025002_P01"/>
<organism evidence="9">
    <name type="scientific">Zea mays</name>
    <name type="common">Maize</name>
    <dbReference type="NCBI Taxonomy" id="4577"/>
    <lineage>
        <taxon>Eukaryota</taxon>
        <taxon>Viridiplantae</taxon>
        <taxon>Streptophyta</taxon>
        <taxon>Embryophyta</taxon>
        <taxon>Tracheophyta</taxon>
        <taxon>Spermatophyta</taxon>
        <taxon>Magnoliopsida</taxon>
        <taxon>Liliopsida</taxon>
        <taxon>Poales</taxon>
        <taxon>Poaceae</taxon>
        <taxon>PACMAD clade</taxon>
        <taxon>Panicoideae</taxon>
        <taxon>Andropogonodae</taxon>
        <taxon>Andropogoneae</taxon>
        <taxon>Tripsacinae</taxon>
        <taxon>Zea</taxon>
    </lineage>
</organism>
<keyword evidence="3 6" id="KW-0863">Zinc-finger</keyword>
<feature type="region of interest" description="Disordered" evidence="7">
    <location>
        <begin position="291"/>
        <end position="376"/>
    </location>
</feature>
<dbReference type="SMR" id="A0A1D6EIM0"/>
<sequence length="456" mass="46839">MPLPPPNMRTQEPHPWLRDAPDDLPDCDGTGACFPGGGLCYPDDPLELVHSLFPAQTTVDRSALGIGTSAGEPPCREQEQPLAESAYGGGGSGGRNSCGLSSYVLEGLSGLEEIDTNMFFADDALDGGGGGGGGEATQDNLPCDSTGAKPKPPAHMPEAGDVHASPLPAHMLPGALQAYDACRAFHGASPPMAAGGPLPDFVTNDGAPMPAAAGLHACGALPGIVSNGASKPPSCRAFHGASPPTAAGGPLSVFVTNNGAPMPGAAAGLHACVVVLPGIVSIGASGPPRMEPMPARASLHPNAAPAHAPPPPSPPSSSASSGSGRCPSSATSGTEFLQPHAWVVPRRQRSLPTGARRSRSAPRQRNMQAQKVCRHCHSPDTPQWRTGPNGRATLCNACGLRYAGHRLVPEYRPLTAPSFRSGQHSNRHRNVMKLREQMKAAATEEEPSEQPTEGNT</sequence>
<dbReference type="CDD" id="cd00202">
    <property type="entry name" value="ZnF_GATA"/>
    <property type="match status" value="1"/>
</dbReference>
<evidence type="ECO:0000256" key="7">
    <source>
        <dbReference type="SAM" id="MobiDB-lite"/>
    </source>
</evidence>
<reference evidence="9 11" key="1">
    <citation type="submission" date="2015-12" db="EMBL/GenBank/DDBJ databases">
        <title>Update maize B73 reference genome by single molecule sequencing technologies.</title>
        <authorList>
            <consortium name="Maize Genome Sequencing Project"/>
            <person name="Ware D."/>
        </authorList>
    </citation>
    <scope>NUCLEOTIDE SEQUENCE [LARGE SCALE GENOMIC DNA]</scope>
    <source>
        <strain evidence="11">cv. B73</strain>
        <tissue evidence="9">Seedling</tissue>
    </source>
</reference>